<name>A0A0H3I124_PECPM</name>
<dbReference type="STRING" id="1905730.W5S_0980"/>
<protein>
    <submittedName>
        <fullName evidence="1">Uncharacterized protein</fullName>
    </submittedName>
</protein>
<accession>A0A0H3I124</accession>
<evidence type="ECO:0000313" key="2">
    <source>
        <dbReference type="Proteomes" id="UP000008044"/>
    </source>
</evidence>
<dbReference type="PATRIC" id="fig|1166016.3.peg.995"/>
<dbReference type="HOGENOM" id="CLU_145384_0_0_6"/>
<reference evidence="1 2" key="1">
    <citation type="journal article" date="2012" name="J. Bacteriol.">
        <title>Genome sequence of Pectobacterium sp. strain SCC3193.</title>
        <authorList>
            <person name="Koskinen J.P."/>
            <person name="Laine P."/>
            <person name="Niemi O."/>
            <person name="Nykyri J."/>
            <person name="Harjunpaa H."/>
            <person name="Auvinen P."/>
            <person name="Paulin L."/>
            <person name="Pirhonen M."/>
            <person name="Palva T."/>
            <person name="Holm L."/>
        </authorList>
    </citation>
    <scope>NUCLEOTIDE SEQUENCE [LARGE SCALE GENOMIC DNA]</scope>
    <source>
        <strain evidence="1 2">SCC3193</strain>
    </source>
</reference>
<evidence type="ECO:0000313" key="1">
    <source>
        <dbReference type="EMBL" id="AFI89098.1"/>
    </source>
</evidence>
<gene>
    <name evidence="1" type="ordered locus">W5S_0980</name>
</gene>
<dbReference type="EMBL" id="CP003415">
    <property type="protein sequence ID" value="AFI89098.1"/>
    <property type="molecule type" value="Genomic_DNA"/>
</dbReference>
<dbReference type="Proteomes" id="UP000008044">
    <property type="component" value="Chromosome"/>
</dbReference>
<organism evidence="1 2">
    <name type="scientific">Pectobacterium parmentieri</name>
    <dbReference type="NCBI Taxonomy" id="1905730"/>
    <lineage>
        <taxon>Bacteria</taxon>
        <taxon>Pseudomonadati</taxon>
        <taxon>Pseudomonadota</taxon>
        <taxon>Gammaproteobacteria</taxon>
        <taxon>Enterobacterales</taxon>
        <taxon>Pectobacteriaceae</taxon>
        <taxon>Pectobacterium</taxon>
    </lineage>
</organism>
<dbReference type="KEGG" id="pec:W5S_0980"/>
<sequence length="151" mass="17760">MSLYLHALYSTLSVTLLLNCKFSWCLYFIESDLGNVFIIRNFKMKNNLNFRFIDLSERLNTSYDNSYLSDEDEYIENKKIKSEVVCFICDAHACGERLLVEKALKLLLDNTGCQEDFDILEEIISPVLKNKIIDSELLNKYLKDSPLFRWF</sequence>
<dbReference type="eggNOG" id="ENOG5031HYM">
    <property type="taxonomic scope" value="Bacteria"/>
</dbReference>
<proteinExistence type="predicted"/>
<dbReference type="AlphaFoldDB" id="A0A0H3I124"/>